<reference evidence="5" key="1">
    <citation type="submission" date="2018-05" db="EMBL/GenBank/DDBJ databases">
        <authorList>
            <person name="Lanie J.A."/>
            <person name="Ng W.-L."/>
            <person name="Kazmierczak K.M."/>
            <person name="Andrzejewski T.M."/>
            <person name="Davidsen T.M."/>
            <person name="Wayne K.J."/>
            <person name="Tettelin H."/>
            <person name="Glass J.I."/>
            <person name="Rusch D."/>
            <person name="Podicherti R."/>
            <person name="Tsui H.-C.T."/>
            <person name="Winkler M.E."/>
        </authorList>
    </citation>
    <scope>NUCLEOTIDE SEQUENCE</scope>
</reference>
<dbReference type="InterPro" id="IPR011251">
    <property type="entry name" value="Luciferase-like_dom"/>
</dbReference>
<feature type="domain" description="Luciferase-like" evidence="4">
    <location>
        <begin position="19"/>
        <end position="189"/>
    </location>
</feature>
<organism evidence="5">
    <name type="scientific">marine metagenome</name>
    <dbReference type="NCBI Taxonomy" id="408172"/>
    <lineage>
        <taxon>unclassified sequences</taxon>
        <taxon>metagenomes</taxon>
        <taxon>ecological metagenomes</taxon>
    </lineage>
</organism>
<dbReference type="CDD" id="cd00347">
    <property type="entry name" value="Flavin_utilizing_monoxygenases"/>
    <property type="match status" value="1"/>
</dbReference>
<name>A0A382X7L5_9ZZZZ</name>
<dbReference type="GO" id="GO:0005829">
    <property type="term" value="C:cytosol"/>
    <property type="evidence" value="ECO:0007669"/>
    <property type="project" value="TreeGrafter"/>
</dbReference>
<feature type="non-terminal residue" evidence="5">
    <location>
        <position position="195"/>
    </location>
</feature>
<sequence>MADLKFALWDSFPESEVDQGSSIADVYDRHIGLARLAEEVGYHSYFVIEHQNRELISSPSVYLSAVAQQTDTLRIGAMIWQLPFHHPLRLAEEVGMLDQLSHGRVEFGTGIGIHEHEFIRWGLDFYTRGEMSSEALEIIKMAWSQNEVTYDGKYWQFNEALPAPKPFQQPTPPIWVGAHSKAALDFAAKGNYHVS</sequence>
<gene>
    <name evidence="5" type="ORF">METZ01_LOCUS419718</name>
</gene>
<dbReference type="PANTHER" id="PTHR30137:SF16">
    <property type="entry name" value="BLL0895 PROTEIN"/>
    <property type="match status" value="1"/>
</dbReference>
<dbReference type="SUPFAM" id="SSF51679">
    <property type="entry name" value="Bacterial luciferase-like"/>
    <property type="match status" value="1"/>
</dbReference>
<evidence type="ECO:0000256" key="3">
    <source>
        <dbReference type="ARBA" id="ARBA00023033"/>
    </source>
</evidence>
<keyword evidence="3" id="KW-0503">Monooxygenase</keyword>
<dbReference type="Pfam" id="PF00296">
    <property type="entry name" value="Bac_luciferase"/>
    <property type="match status" value="1"/>
</dbReference>
<evidence type="ECO:0000256" key="2">
    <source>
        <dbReference type="ARBA" id="ARBA00023002"/>
    </source>
</evidence>
<dbReference type="InterPro" id="IPR036661">
    <property type="entry name" value="Luciferase-like_sf"/>
</dbReference>
<evidence type="ECO:0000313" key="5">
    <source>
        <dbReference type="EMBL" id="SVD66864.1"/>
    </source>
</evidence>
<accession>A0A382X7L5</accession>
<dbReference type="InterPro" id="IPR050766">
    <property type="entry name" value="Bact_Lucif_Oxidored"/>
</dbReference>
<protein>
    <recommendedName>
        <fullName evidence="4">Luciferase-like domain-containing protein</fullName>
    </recommendedName>
</protein>
<dbReference type="GO" id="GO:0016705">
    <property type="term" value="F:oxidoreductase activity, acting on paired donors, with incorporation or reduction of molecular oxygen"/>
    <property type="evidence" value="ECO:0007669"/>
    <property type="project" value="InterPro"/>
</dbReference>
<keyword evidence="2" id="KW-0560">Oxidoreductase</keyword>
<evidence type="ECO:0000259" key="4">
    <source>
        <dbReference type="Pfam" id="PF00296"/>
    </source>
</evidence>
<dbReference type="EMBL" id="UINC01165461">
    <property type="protein sequence ID" value="SVD66864.1"/>
    <property type="molecule type" value="Genomic_DNA"/>
</dbReference>
<dbReference type="AlphaFoldDB" id="A0A382X7L5"/>
<dbReference type="Gene3D" id="3.20.20.30">
    <property type="entry name" value="Luciferase-like domain"/>
    <property type="match status" value="1"/>
</dbReference>
<dbReference type="PANTHER" id="PTHR30137">
    <property type="entry name" value="LUCIFERASE-LIKE MONOOXYGENASE"/>
    <property type="match status" value="1"/>
</dbReference>
<dbReference type="GO" id="GO:0004497">
    <property type="term" value="F:monooxygenase activity"/>
    <property type="evidence" value="ECO:0007669"/>
    <property type="project" value="UniProtKB-KW"/>
</dbReference>
<keyword evidence="1" id="KW-0285">Flavoprotein</keyword>
<proteinExistence type="predicted"/>
<evidence type="ECO:0000256" key="1">
    <source>
        <dbReference type="ARBA" id="ARBA00022630"/>
    </source>
</evidence>